<keyword evidence="3" id="KW-1185">Reference proteome</keyword>
<feature type="compositionally biased region" description="Polar residues" evidence="1">
    <location>
        <begin position="7"/>
        <end position="19"/>
    </location>
</feature>
<dbReference type="STRING" id="930990.A0A067MKW7"/>
<dbReference type="HOGENOM" id="CLU_162857_1_0_1"/>
<proteinExistence type="predicted"/>
<accession>A0A067MKW7</accession>
<protein>
    <submittedName>
        <fullName evidence="2">Uncharacterized protein</fullName>
    </submittedName>
</protein>
<organism evidence="2 3">
    <name type="scientific">Botryobasidium botryosum (strain FD-172 SS1)</name>
    <dbReference type="NCBI Taxonomy" id="930990"/>
    <lineage>
        <taxon>Eukaryota</taxon>
        <taxon>Fungi</taxon>
        <taxon>Dikarya</taxon>
        <taxon>Basidiomycota</taxon>
        <taxon>Agaricomycotina</taxon>
        <taxon>Agaricomycetes</taxon>
        <taxon>Cantharellales</taxon>
        <taxon>Botryobasidiaceae</taxon>
        <taxon>Botryobasidium</taxon>
    </lineage>
</organism>
<dbReference type="OrthoDB" id="5415522at2759"/>
<dbReference type="InParanoid" id="A0A067MKW7"/>
<sequence>MSERGYSYQSSNTNTQGNHYCTRDYGYSVPNRNTYHYSNSDGSYYYSNPNGSSYYKDGNGNATYTPPSPSKSSSK</sequence>
<gene>
    <name evidence="2" type="ORF">BOTBODRAFT_34498</name>
</gene>
<feature type="region of interest" description="Disordered" evidence="1">
    <location>
        <begin position="30"/>
        <end position="75"/>
    </location>
</feature>
<feature type="region of interest" description="Disordered" evidence="1">
    <location>
        <begin position="1"/>
        <end position="20"/>
    </location>
</feature>
<name>A0A067MKW7_BOTB1</name>
<evidence type="ECO:0000313" key="2">
    <source>
        <dbReference type="EMBL" id="KDQ12532.1"/>
    </source>
</evidence>
<dbReference type="Proteomes" id="UP000027195">
    <property type="component" value="Unassembled WGS sequence"/>
</dbReference>
<evidence type="ECO:0000313" key="3">
    <source>
        <dbReference type="Proteomes" id="UP000027195"/>
    </source>
</evidence>
<feature type="compositionally biased region" description="Low complexity" evidence="1">
    <location>
        <begin position="37"/>
        <end position="55"/>
    </location>
</feature>
<reference evidence="3" key="1">
    <citation type="journal article" date="2014" name="Proc. Natl. Acad. Sci. U.S.A.">
        <title>Extensive sampling of basidiomycete genomes demonstrates inadequacy of the white-rot/brown-rot paradigm for wood decay fungi.</title>
        <authorList>
            <person name="Riley R."/>
            <person name="Salamov A.A."/>
            <person name="Brown D.W."/>
            <person name="Nagy L.G."/>
            <person name="Floudas D."/>
            <person name="Held B.W."/>
            <person name="Levasseur A."/>
            <person name="Lombard V."/>
            <person name="Morin E."/>
            <person name="Otillar R."/>
            <person name="Lindquist E.A."/>
            <person name="Sun H."/>
            <person name="LaButti K.M."/>
            <person name="Schmutz J."/>
            <person name="Jabbour D."/>
            <person name="Luo H."/>
            <person name="Baker S.E."/>
            <person name="Pisabarro A.G."/>
            <person name="Walton J.D."/>
            <person name="Blanchette R.A."/>
            <person name="Henrissat B."/>
            <person name="Martin F."/>
            <person name="Cullen D."/>
            <person name="Hibbett D.S."/>
            <person name="Grigoriev I.V."/>
        </authorList>
    </citation>
    <scope>NUCLEOTIDE SEQUENCE [LARGE SCALE GENOMIC DNA]</scope>
    <source>
        <strain evidence="3">FD-172 SS1</strain>
    </source>
</reference>
<evidence type="ECO:0000256" key="1">
    <source>
        <dbReference type="SAM" id="MobiDB-lite"/>
    </source>
</evidence>
<dbReference type="AlphaFoldDB" id="A0A067MKW7"/>
<dbReference type="EMBL" id="KL198050">
    <property type="protein sequence ID" value="KDQ12532.1"/>
    <property type="molecule type" value="Genomic_DNA"/>
</dbReference>